<keyword evidence="2" id="KW-0560">Oxidoreductase</keyword>
<evidence type="ECO:0000256" key="1">
    <source>
        <dbReference type="ARBA" id="ARBA00007118"/>
    </source>
</evidence>
<dbReference type="GO" id="GO:0016491">
    <property type="term" value="F:oxidoreductase activity"/>
    <property type="evidence" value="ECO:0007669"/>
    <property type="project" value="UniProtKB-KW"/>
</dbReference>
<comment type="similarity">
    <text evidence="1">Belongs to the nitroreductase family.</text>
</comment>
<organism evidence="4 5">
    <name type="scientific">Shewanella morhuae</name>
    <dbReference type="NCBI Taxonomy" id="365591"/>
    <lineage>
        <taxon>Bacteria</taxon>
        <taxon>Pseudomonadati</taxon>
        <taxon>Pseudomonadota</taxon>
        <taxon>Gammaproteobacteria</taxon>
        <taxon>Alteromonadales</taxon>
        <taxon>Shewanellaceae</taxon>
        <taxon>Shewanella</taxon>
    </lineage>
</organism>
<dbReference type="PANTHER" id="PTHR43673:SF12">
    <property type="entry name" value="PROTEIN DRGA"/>
    <property type="match status" value="1"/>
</dbReference>
<dbReference type="PANTHER" id="PTHR43673">
    <property type="entry name" value="NAD(P)H NITROREDUCTASE YDGI-RELATED"/>
    <property type="match status" value="1"/>
</dbReference>
<evidence type="ECO:0000256" key="2">
    <source>
        <dbReference type="ARBA" id="ARBA00023002"/>
    </source>
</evidence>
<name>A0A380AG01_9GAMM</name>
<dbReference type="Gene3D" id="3.40.109.10">
    <property type="entry name" value="NADH Oxidase"/>
    <property type="match status" value="1"/>
</dbReference>
<dbReference type="InterPro" id="IPR000415">
    <property type="entry name" value="Nitroreductase-like"/>
</dbReference>
<dbReference type="EMBL" id="UGYV01000001">
    <property type="protein sequence ID" value="SUI80378.1"/>
    <property type="molecule type" value="Genomic_DNA"/>
</dbReference>
<evidence type="ECO:0000259" key="3">
    <source>
        <dbReference type="Pfam" id="PF00881"/>
    </source>
</evidence>
<evidence type="ECO:0000313" key="4">
    <source>
        <dbReference type="EMBL" id="SUI80378.1"/>
    </source>
</evidence>
<sequence length="215" mass="24122">MRRLCLLFTHEEITLNITTAIETRRSFRQFDPNHEISEAEIERLIALTMLSPTPGNTQPWRFVVVRDAALRNYIRAAASGQAQVTDASVLIILTADLSAWRTEPERYARTTGPEMSKILAKSMTDFYKDREWLQRDDAMKSTGLAAMTLMLAAKELGYESCPMGGFDIDAVGRLINLPSDHVISMFVTIGKPVADAYPRGGQLPIEEVVVRDRFA</sequence>
<dbReference type="Proteomes" id="UP000255061">
    <property type="component" value="Unassembled WGS sequence"/>
</dbReference>
<dbReference type="AlphaFoldDB" id="A0A380AG01"/>
<evidence type="ECO:0000313" key="5">
    <source>
        <dbReference type="Proteomes" id="UP000255061"/>
    </source>
</evidence>
<dbReference type="InterPro" id="IPR029479">
    <property type="entry name" value="Nitroreductase"/>
</dbReference>
<reference evidence="4 5" key="1">
    <citation type="submission" date="2018-06" db="EMBL/GenBank/DDBJ databases">
        <authorList>
            <consortium name="Pathogen Informatics"/>
            <person name="Doyle S."/>
        </authorList>
    </citation>
    <scope>NUCLEOTIDE SEQUENCE [LARGE SCALE GENOMIC DNA]</scope>
    <source>
        <strain evidence="4 5">NCTC10736</strain>
    </source>
</reference>
<dbReference type="SUPFAM" id="SSF55469">
    <property type="entry name" value="FMN-dependent nitroreductase-like"/>
    <property type="match status" value="1"/>
</dbReference>
<feature type="domain" description="Nitroreductase" evidence="3">
    <location>
        <begin position="21"/>
        <end position="191"/>
    </location>
</feature>
<proteinExistence type="inferred from homology"/>
<dbReference type="Pfam" id="PF00881">
    <property type="entry name" value="Nitroreductase"/>
    <property type="match status" value="1"/>
</dbReference>
<accession>A0A380AG01</accession>
<dbReference type="CDD" id="cd02137">
    <property type="entry name" value="MhqN-like"/>
    <property type="match status" value="1"/>
</dbReference>
<gene>
    <name evidence="4" type="primary">drgA</name>
    <name evidence="4" type="ORF">NCTC10736_02293</name>
</gene>
<protein>
    <submittedName>
        <fullName evidence="4">Malonic semialdehyde reductase</fullName>
    </submittedName>
</protein>